<dbReference type="InterPro" id="IPR052954">
    <property type="entry name" value="GPCR-Ligand_Int"/>
</dbReference>
<evidence type="ECO:0000256" key="5">
    <source>
        <dbReference type="SAM" id="Phobius"/>
    </source>
</evidence>
<dbReference type="Proteomes" id="UP001652700">
    <property type="component" value="Unplaced"/>
</dbReference>
<dbReference type="Pfam" id="PF10324">
    <property type="entry name" value="7TM_GPCR_Srw"/>
    <property type="match status" value="1"/>
</dbReference>
<dbReference type="InterPro" id="IPR017452">
    <property type="entry name" value="GPCR_Rhodpsn_7TM"/>
</dbReference>
<evidence type="ECO:0000259" key="6">
    <source>
        <dbReference type="PROSITE" id="PS50262"/>
    </source>
</evidence>
<keyword evidence="3 5" id="KW-1133">Transmembrane helix</keyword>
<dbReference type="InterPro" id="IPR019427">
    <property type="entry name" value="7TM_GPCR_serpentine_rcpt_Srw"/>
</dbReference>
<feature type="transmembrane region" description="Helical" evidence="5">
    <location>
        <begin position="263"/>
        <end position="281"/>
    </location>
</feature>
<evidence type="ECO:0000256" key="1">
    <source>
        <dbReference type="ARBA" id="ARBA00004370"/>
    </source>
</evidence>
<evidence type="ECO:0000256" key="2">
    <source>
        <dbReference type="ARBA" id="ARBA00022692"/>
    </source>
</evidence>
<protein>
    <recommendedName>
        <fullName evidence="6">G-protein coupled receptors family 1 profile domain-containing protein</fullName>
    </recommendedName>
</protein>
<dbReference type="Gene3D" id="1.20.1070.10">
    <property type="entry name" value="Rhodopsin 7-helix transmembrane proteins"/>
    <property type="match status" value="1"/>
</dbReference>
<keyword evidence="8" id="KW-1185">Reference proteome</keyword>
<keyword evidence="4 5" id="KW-0472">Membrane</keyword>
<evidence type="ECO:0000256" key="3">
    <source>
        <dbReference type="ARBA" id="ARBA00022989"/>
    </source>
</evidence>
<dbReference type="PROSITE" id="PS50262">
    <property type="entry name" value="G_PROTEIN_RECEP_F1_2"/>
    <property type="match status" value="1"/>
</dbReference>
<evidence type="ECO:0000313" key="7">
    <source>
        <dbReference type="EnsemblMetazoa" id="XP_050498678.1"/>
    </source>
</evidence>
<comment type="subcellular location">
    <subcellularLocation>
        <location evidence="1">Membrane</location>
    </subcellularLocation>
</comment>
<dbReference type="PANTHER" id="PTHR46641:SF25">
    <property type="entry name" value="CNMAMIDE RECEPTOR-RELATED"/>
    <property type="match status" value="1"/>
</dbReference>
<sequence>MGSSFLVFERYLYQTINPPPPNYPTCPPPIGPHSEEVHCKINNSDHLDGLNDDDLPSLRNFILYSVVITIISCFGIVGNIMSLAVLRRKELVGSVYTYLSDRCVYLWNPAHCTKPKFCNPKLARILMSISAGFSVILNTPYCFIFTVNPDGTMGLSKFIHSSLYACYNWVLLVIFTITPGTILIIGNSFLIRTLQKARKVKCNGRKRQDHRNLTITLIIIIVLFIIVEVPSNFLSRTRAVTLIFFGANVGLDEMVIEIVREICTLLGAVNVTANFLLYYLFCPAFCRALKETFRVRTTKKVEKVQVNVIVLGENLKMAAVKSKFLEMTKNIGHPVFKKQNANTDLENSNTKQDDSEYVEIINDYNEITLSSRLSETETYKNESIINNNQC</sequence>
<keyword evidence="2 5" id="KW-0812">Transmembrane</keyword>
<accession>A0ABM5JL63</accession>
<feature type="transmembrane region" description="Helical" evidence="5">
    <location>
        <begin position="125"/>
        <end position="147"/>
    </location>
</feature>
<feature type="transmembrane region" description="Helical" evidence="5">
    <location>
        <begin position="211"/>
        <end position="227"/>
    </location>
</feature>
<feature type="transmembrane region" description="Helical" evidence="5">
    <location>
        <begin position="167"/>
        <end position="190"/>
    </location>
</feature>
<dbReference type="PANTHER" id="PTHR46641">
    <property type="entry name" value="FMRFAMIDE RECEPTOR-RELATED"/>
    <property type="match status" value="1"/>
</dbReference>
<dbReference type="GeneID" id="114325336"/>
<dbReference type="EnsemblMetazoa" id="XM_050642721.1">
    <property type="protein sequence ID" value="XP_050498678.1"/>
    <property type="gene ID" value="LOC114325336"/>
</dbReference>
<feature type="transmembrane region" description="Helical" evidence="5">
    <location>
        <begin position="61"/>
        <end position="86"/>
    </location>
</feature>
<reference evidence="7" key="1">
    <citation type="submission" date="2025-05" db="UniProtKB">
        <authorList>
            <consortium name="EnsemblMetazoa"/>
        </authorList>
    </citation>
    <scope>IDENTIFICATION</scope>
</reference>
<dbReference type="SUPFAM" id="SSF81321">
    <property type="entry name" value="Family A G protein-coupled receptor-like"/>
    <property type="match status" value="1"/>
</dbReference>
<name>A0ABM5JL63_DIAVI</name>
<feature type="domain" description="G-protein coupled receptors family 1 profile" evidence="6">
    <location>
        <begin position="142"/>
        <end position="278"/>
    </location>
</feature>
<dbReference type="RefSeq" id="XP_050498678.1">
    <property type="nucleotide sequence ID" value="XM_050642721.1"/>
</dbReference>
<organism evidence="7 8">
    <name type="scientific">Diabrotica virgifera virgifera</name>
    <name type="common">western corn rootworm</name>
    <dbReference type="NCBI Taxonomy" id="50390"/>
    <lineage>
        <taxon>Eukaryota</taxon>
        <taxon>Metazoa</taxon>
        <taxon>Ecdysozoa</taxon>
        <taxon>Arthropoda</taxon>
        <taxon>Hexapoda</taxon>
        <taxon>Insecta</taxon>
        <taxon>Pterygota</taxon>
        <taxon>Neoptera</taxon>
        <taxon>Endopterygota</taxon>
        <taxon>Coleoptera</taxon>
        <taxon>Polyphaga</taxon>
        <taxon>Cucujiformia</taxon>
        <taxon>Chrysomeloidea</taxon>
        <taxon>Chrysomelidae</taxon>
        <taxon>Galerucinae</taxon>
        <taxon>Diabroticina</taxon>
        <taxon>Diabroticites</taxon>
        <taxon>Diabrotica</taxon>
    </lineage>
</organism>
<evidence type="ECO:0000256" key="4">
    <source>
        <dbReference type="ARBA" id="ARBA00023136"/>
    </source>
</evidence>
<proteinExistence type="predicted"/>
<evidence type="ECO:0000313" key="8">
    <source>
        <dbReference type="Proteomes" id="UP001652700"/>
    </source>
</evidence>